<dbReference type="InterPro" id="IPR019756">
    <property type="entry name" value="Pept_S26A_signal_pept_1_Ser-AS"/>
</dbReference>
<dbReference type="Proteomes" id="UP001597560">
    <property type="component" value="Unassembled WGS sequence"/>
</dbReference>
<sequence>MPLEQLPSLNLRIKQLIDYYSDGNVNNFADKLVSISQQRLNRLFNIDSRTGKYPTPTTDILVAITEMFVEINAVWLLTGNGEMFNTPVLNGRINSNTPNPVYTESDQNYTKSASTLTPKQGKKLTPALTPTLNMGVPQVVTVDNLGRDNVPLVPVRARAGYLSGYGDPEYIKELPSYNLPTLRNGTYRAFEVEGHSMTPTLKNHDIVVGEWVENLDYIKDDRVYIVVTKTSGIVVKRVLNRIFEYGFIVAKSDAVNNRQDYPNLKIMPEDIIEIWYARLYISAEFKAPSDMWQRLNDLEAGLEMVKKKLGE</sequence>
<keyword evidence="2" id="KW-0378">Hydrolase</keyword>
<comment type="caution">
    <text evidence="3">The sequence shown here is derived from an EMBL/GenBank/DDBJ whole genome shotgun (WGS) entry which is preliminary data.</text>
</comment>
<dbReference type="RefSeq" id="WP_377609453.1">
    <property type="nucleotide sequence ID" value="NZ_JBHUPA010000002.1"/>
</dbReference>
<proteinExistence type="predicted"/>
<dbReference type="SUPFAM" id="SSF51306">
    <property type="entry name" value="LexA/Signal peptidase"/>
    <property type="match status" value="1"/>
</dbReference>
<dbReference type="EMBL" id="JBHUPA010000002">
    <property type="protein sequence ID" value="MFD2961332.1"/>
    <property type="molecule type" value="Genomic_DNA"/>
</dbReference>
<evidence type="ECO:0000256" key="1">
    <source>
        <dbReference type="ARBA" id="ARBA00022670"/>
    </source>
</evidence>
<keyword evidence="4" id="KW-1185">Reference proteome</keyword>
<dbReference type="PROSITE" id="PS00501">
    <property type="entry name" value="SPASE_I_1"/>
    <property type="match status" value="1"/>
</dbReference>
<evidence type="ECO:0000313" key="4">
    <source>
        <dbReference type="Proteomes" id="UP001597560"/>
    </source>
</evidence>
<organism evidence="3 4">
    <name type="scientific">Olivibacter jilunii</name>
    <dbReference type="NCBI Taxonomy" id="985016"/>
    <lineage>
        <taxon>Bacteria</taxon>
        <taxon>Pseudomonadati</taxon>
        <taxon>Bacteroidota</taxon>
        <taxon>Sphingobacteriia</taxon>
        <taxon>Sphingobacteriales</taxon>
        <taxon>Sphingobacteriaceae</taxon>
        <taxon>Olivibacter</taxon>
    </lineage>
</organism>
<reference evidence="4" key="1">
    <citation type="journal article" date="2019" name="Int. J. Syst. Evol. Microbiol.">
        <title>The Global Catalogue of Microorganisms (GCM) 10K type strain sequencing project: providing services to taxonomists for standard genome sequencing and annotation.</title>
        <authorList>
            <consortium name="The Broad Institute Genomics Platform"/>
            <consortium name="The Broad Institute Genome Sequencing Center for Infectious Disease"/>
            <person name="Wu L."/>
            <person name="Ma J."/>
        </authorList>
    </citation>
    <scope>NUCLEOTIDE SEQUENCE [LARGE SCALE GENOMIC DNA]</scope>
    <source>
        <strain evidence="4">KCTC 23098</strain>
    </source>
</reference>
<protein>
    <submittedName>
        <fullName evidence="3">Helix-turn-helix transcriptional regulator</fullName>
    </submittedName>
</protein>
<evidence type="ECO:0000313" key="3">
    <source>
        <dbReference type="EMBL" id="MFD2961332.1"/>
    </source>
</evidence>
<dbReference type="CDD" id="cd06462">
    <property type="entry name" value="Peptidase_S24_S26"/>
    <property type="match status" value="1"/>
</dbReference>
<gene>
    <name evidence="3" type="ORF">ACFS6J_06030</name>
</gene>
<evidence type="ECO:0000256" key="2">
    <source>
        <dbReference type="ARBA" id="ARBA00022801"/>
    </source>
</evidence>
<keyword evidence="1" id="KW-0645">Protease</keyword>
<accession>A0ABW6AVU7</accession>
<name>A0ABW6AVU7_9SPHI</name>
<dbReference type="InterPro" id="IPR036286">
    <property type="entry name" value="LexA/Signal_pep-like_sf"/>
</dbReference>
<dbReference type="Gene3D" id="2.10.109.10">
    <property type="entry name" value="Umud Fragment, subunit A"/>
    <property type="match status" value="1"/>
</dbReference>